<dbReference type="PANTHER" id="PTHR23417">
    <property type="entry name" value="3-DEOXY-D-MANNO-OCTULOSONIC-ACID TRANSFERASE/TRNA GUANINE-N 7 - -METHYLTRANSFERASE"/>
    <property type="match status" value="1"/>
</dbReference>
<name>A0ABU5DWV5_9PROT</name>
<reference evidence="9 10" key="1">
    <citation type="journal article" date="2013" name="Antonie Van Leeuwenhoek">
        <title>Dongia rigui sp. nov., isolated from freshwater of a large wetland in Korea.</title>
        <authorList>
            <person name="Baik K.S."/>
            <person name="Hwang Y.M."/>
            <person name="Choi J.S."/>
            <person name="Kwon J."/>
            <person name="Seong C.N."/>
        </authorList>
    </citation>
    <scope>NUCLEOTIDE SEQUENCE [LARGE SCALE GENOMIC DNA]</scope>
    <source>
        <strain evidence="9 10">04SU4-P</strain>
    </source>
</reference>
<organism evidence="9 10">
    <name type="scientific">Dongia rigui</name>
    <dbReference type="NCBI Taxonomy" id="940149"/>
    <lineage>
        <taxon>Bacteria</taxon>
        <taxon>Pseudomonadati</taxon>
        <taxon>Pseudomonadota</taxon>
        <taxon>Alphaproteobacteria</taxon>
        <taxon>Rhodospirillales</taxon>
        <taxon>Dongiaceae</taxon>
        <taxon>Dongia</taxon>
    </lineage>
</organism>
<accession>A0ABU5DWV5</accession>
<keyword evidence="10" id="KW-1185">Reference proteome</keyword>
<evidence type="ECO:0000256" key="5">
    <source>
        <dbReference type="ARBA" id="ARBA00022691"/>
    </source>
</evidence>
<dbReference type="InterPro" id="IPR003358">
    <property type="entry name" value="tRNA_(Gua-N-7)_MeTrfase_Trmb"/>
</dbReference>
<comment type="caution">
    <text evidence="7">Lacks conserved residue(s) required for the propagation of feature annotation.</text>
</comment>
<evidence type="ECO:0000256" key="7">
    <source>
        <dbReference type="HAMAP-Rule" id="MF_01057"/>
    </source>
</evidence>
<comment type="function">
    <text evidence="2 7">Catalyzes the formation of N(7)-methylguanine at position 46 (m7G46) in tRNA.</text>
</comment>
<comment type="caution">
    <text evidence="9">The sequence shown here is derived from an EMBL/GenBank/DDBJ whole genome shotgun (WGS) entry which is preliminary data.</text>
</comment>
<feature type="binding site" evidence="7">
    <location>
        <position position="120"/>
    </location>
    <ligand>
        <name>S-adenosyl-L-methionine</name>
        <dbReference type="ChEBI" id="CHEBI:59789"/>
    </ligand>
</feature>
<feature type="binding site" evidence="7">
    <location>
        <position position="178"/>
    </location>
    <ligand>
        <name>substrate</name>
    </ligand>
</feature>
<dbReference type="InterPro" id="IPR029063">
    <property type="entry name" value="SAM-dependent_MTases_sf"/>
</dbReference>
<dbReference type="SUPFAM" id="SSF53335">
    <property type="entry name" value="S-adenosyl-L-methionine-dependent methyltransferases"/>
    <property type="match status" value="1"/>
</dbReference>
<dbReference type="EC" id="2.1.1.33" evidence="7"/>
<evidence type="ECO:0000313" key="9">
    <source>
        <dbReference type="EMBL" id="MDY0871793.1"/>
    </source>
</evidence>
<dbReference type="Proteomes" id="UP001271769">
    <property type="component" value="Unassembled WGS sequence"/>
</dbReference>
<keyword evidence="5 7" id="KW-0949">S-adenosyl-L-methionine</keyword>
<dbReference type="RefSeq" id="WP_320500217.1">
    <property type="nucleotide sequence ID" value="NZ_JAXCLX010000001.1"/>
</dbReference>
<evidence type="ECO:0000256" key="8">
    <source>
        <dbReference type="SAM" id="MobiDB-lite"/>
    </source>
</evidence>
<dbReference type="NCBIfam" id="TIGR00091">
    <property type="entry name" value="tRNA (guanosine(46)-N7)-methyltransferase TrmB"/>
    <property type="match status" value="1"/>
</dbReference>
<dbReference type="Pfam" id="PF02390">
    <property type="entry name" value="Methyltransf_4"/>
    <property type="match status" value="1"/>
</dbReference>
<comment type="pathway">
    <text evidence="7">tRNA modification; N(7)-methylguanine-tRNA biosynthesis.</text>
</comment>
<keyword evidence="4 7" id="KW-0808">Transferase</keyword>
<proteinExistence type="inferred from homology"/>
<sequence length="237" mass="26795">MTDKDAAAPETTGPRRNFYGRRQGRPLRENRKKLMETLLPSITVAVRPNETIDPAALFTSPKDEYWLEIGFGGGEHLAAQAKANPQAGLIGCEIFLNGIASALSHIDADKLDNVRIYPEDVRDLLPALKPQSFTKIFLLFPDPWHKARHAGRRFVNQANLDIVANLLKPGGEFRIGSDDPVYIGWSLAHTTRHKAFQWLATSAADWAIRPDDWPASRYEQKAIRQGRVPHYFRFKRV</sequence>
<dbReference type="PROSITE" id="PS51625">
    <property type="entry name" value="SAM_MT_TRMB"/>
    <property type="match status" value="1"/>
</dbReference>
<dbReference type="CDD" id="cd02440">
    <property type="entry name" value="AdoMet_MTases"/>
    <property type="match status" value="1"/>
</dbReference>
<protein>
    <recommendedName>
        <fullName evidence="7">tRNA (guanine-N(7)-)-methyltransferase</fullName>
        <ecNumber evidence="7">2.1.1.33</ecNumber>
    </recommendedName>
    <alternativeName>
        <fullName evidence="7">tRNA (guanine(46)-N(7))-methyltransferase</fullName>
    </alternativeName>
    <alternativeName>
        <fullName evidence="7">tRNA(m7G46)-methyltransferase</fullName>
    </alternativeName>
</protein>
<dbReference type="EMBL" id="JAXCLX010000001">
    <property type="protein sequence ID" value="MDY0871793.1"/>
    <property type="molecule type" value="Genomic_DNA"/>
</dbReference>
<feature type="binding site" evidence="7">
    <location>
        <position position="93"/>
    </location>
    <ligand>
        <name>S-adenosyl-L-methionine</name>
        <dbReference type="ChEBI" id="CHEBI:59789"/>
    </ligand>
</feature>
<evidence type="ECO:0000313" key="10">
    <source>
        <dbReference type="Proteomes" id="UP001271769"/>
    </source>
</evidence>
<gene>
    <name evidence="7 9" type="primary">trmB</name>
    <name evidence="9" type="ORF">SMD31_07660</name>
</gene>
<evidence type="ECO:0000256" key="3">
    <source>
        <dbReference type="ARBA" id="ARBA00022603"/>
    </source>
</evidence>
<keyword evidence="6 7" id="KW-0819">tRNA processing</keyword>
<feature type="binding site" evidence="7">
    <location>
        <position position="146"/>
    </location>
    <ligand>
        <name>substrate</name>
    </ligand>
</feature>
<feature type="binding site" evidence="7">
    <location>
        <position position="142"/>
    </location>
    <ligand>
        <name>S-adenosyl-L-methionine</name>
        <dbReference type="ChEBI" id="CHEBI:59789"/>
    </ligand>
</feature>
<comment type="similarity">
    <text evidence="7">Belongs to the class I-like SAM-binding methyltransferase superfamily. TrmB family.</text>
</comment>
<keyword evidence="3 7" id="KW-0489">Methyltransferase</keyword>
<dbReference type="Gene3D" id="3.40.50.150">
    <property type="entry name" value="Vaccinia Virus protein VP39"/>
    <property type="match status" value="1"/>
</dbReference>
<dbReference type="GO" id="GO:0008176">
    <property type="term" value="F:tRNA (guanine(46)-N7)-methyltransferase activity"/>
    <property type="evidence" value="ECO:0007669"/>
    <property type="project" value="UniProtKB-EC"/>
</dbReference>
<dbReference type="InterPro" id="IPR055361">
    <property type="entry name" value="tRNA_methyltr_TrmB_bact"/>
</dbReference>
<evidence type="ECO:0000256" key="6">
    <source>
        <dbReference type="ARBA" id="ARBA00022694"/>
    </source>
</evidence>
<feature type="region of interest" description="Disordered" evidence="8">
    <location>
        <begin position="1"/>
        <end position="26"/>
    </location>
</feature>
<evidence type="ECO:0000256" key="4">
    <source>
        <dbReference type="ARBA" id="ARBA00022679"/>
    </source>
</evidence>
<dbReference type="PANTHER" id="PTHR23417:SF14">
    <property type="entry name" value="PENTACOTRIPEPTIDE-REPEAT REGION OF PRORP DOMAIN-CONTAINING PROTEIN"/>
    <property type="match status" value="1"/>
</dbReference>
<dbReference type="HAMAP" id="MF_01057">
    <property type="entry name" value="tRNA_methyltr_TrmB"/>
    <property type="match status" value="1"/>
</dbReference>
<feature type="binding site" evidence="7">
    <location>
        <position position="68"/>
    </location>
    <ligand>
        <name>S-adenosyl-L-methionine</name>
        <dbReference type="ChEBI" id="CHEBI:59789"/>
    </ligand>
</feature>
<evidence type="ECO:0000256" key="1">
    <source>
        <dbReference type="ARBA" id="ARBA00000142"/>
    </source>
</evidence>
<evidence type="ECO:0000256" key="2">
    <source>
        <dbReference type="ARBA" id="ARBA00003015"/>
    </source>
</evidence>
<comment type="catalytic activity">
    <reaction evidence="1 7">
        <text>guanosine(46) in tRNA + S-adenosyl-L-methionine = N(7)-methylguanosine(46) in tRNA + S-adenosyl-L-homocysteine</text>
        <dbReference type="Rhea" id="RHEA:42708"/>
        <dbReference type="Rhea" id="RHEA-COMP:10188"/>
        <dbReference type="Rhea" id="RHEA-COMP:10189"/>
        <dbReference type="ChEBI" id="CHEBI:57856"/>
        <dbReference type="ChEBI" id="CHEBI:59789"/>
        <dbReference type="ChEBI" id="CHEBI:74269"/>
        <dbReference type="ChEBI" id="CHEBI:74480"/>
        <dbReference type="EC" id="2.1.1.33"/>
    </reaction>
</comment>